<evidence type="ECO:0000313" key="4">
    <source>
        <dbReference type="EMBL" id="EJF54219.1"/>
    </source>
</evidence>
<name>J0P355_9BACT</name>
<dbReference type="HOGENOM" id="CLU_037108_1_1_10"/>
<dbReference type="OrthoDB" id="9764015at2"/>
<gene>
    <name evidence="4" type="ORF">SapgrDRAFT_2561</name>
</gene>
<dbReference type="CDD" id="cd03408">
    <property type="entry name" value="SPFH_like_u1"/>
    <property type="match status" value="1"/>
</dbReference>
<dbReference type="InterPro" id="IPR033880">
    <property type="entry name" value="SPFH_YdjI"/>
</dbReference>
<feature type="domain" description="SPFH" evidence="3">
    <location>
        <begin position="25"/>
        <end position="231"/>
    </location>
</feature>
<dbReference type="AlphaFoldDB" id="J0P355"/>
<dbReference type="Pfam" id="PF13421">
    <property type="entry name" value="Band_7_1"/>
    <property type="match status" value="1"/>
</dbReference>
<protein>
    <submittedName>
        <fullName evidence="4">Putative virion core protein (Lumpy skin disease virus)</fullName>
    </submittedName>
</protein>
<evidence type="ECO:0000259" key="2">
    <source>
        <dbReference type="Pfam" id="PF09851"/>
    </source>
</evidence>
<dbReference type="Pfam" id="PF09851">
    <property type="entry name" value="SHOCT"/>
    <property type="match status" value="1"/>
</dbReference>
<sequence>MFGFLRNEMLEVIEWKEDSKDVVLWKFPDKDANIKYGAQLTVRESQMALFQNEGQIADVFFPGRHKLITENMPILTTIKSWKHGFNSPFKSDVYFVSGRQFTNMRWGTPNPIFIKDPELNRVQIRAFGVYFIRIKDPKKFYREYAGTKDILYISELEDSLRGLIAPKFAEALAKSEVSAFDIYANYSTLGDTIAPILQQDLDPFGIELTKFQISSVSLPPEVEAHINEMAKVNYTSDANMDKMQRMANIEATKESAKHGIQPQQLQNQNQQQMMQQMMMQQMMQQMMNQGGGMMGNNNMQQQQQQQQPQAQAPKLSREEVMKNLRELGELKEMGILTEEEFNSKKAELLAQL</sequence>
<organism evidence="4 5">
    <name type="scientific">Saprospira grandis DSM 2844</name>
    <dbReference type="NCBI Taxonomy" id="694433"/>
    <lineage>
        <taxon>Bacteria</taxon>
        <taxon>Pseudomonadati</taxon>
        <taxon>Bacteroidota</taxon>
        <taxon>Saprospiria</taxon>
        <taxon>Saprospirales</taxon>
        <taxon>Saprospiraceae</taxon>
        <taxon>Saprospira</taxon>
    </lineage>
</organism>
<dbReference type="InterPro" id="IPR036013">
    <property type="entry name" value="Band_7/SPFH_dom_sf"/>
</dbReference>
<dbReference type="Gene3D" id="3.30.479.30">
    <property type="entry name" value="Band 7 domain"/>
    <property type="match status" value="1"/>
</dbReference>
<dbReference type="InterPro" id="IPR018649">
    <property type="entry name" value="SHOCT"/>
</dbReference>
<proteinExistence type="predicted"/>
<dbReference type="RefSeq" id="WP_002659953.1">
    <property type="nucleotide sequence ID" value="NZ_JH719942.1"/>
</dbReference>
<evidence type="ECO:0000256" key="1">
    <source>
        <dbReference type="SAM" id="MobiDB-lite"/>
    </source>
</evidence>
<dbReference type="Proteomes" id="UP000005113">
    <property type="component" value="Unassembled WGS sequence"/>
</dbReference>
<accession>J0P355</accession>
<dbReference type="SUPFAM" id="SSF117892">
    <property type="entry name" value="Band 7/SPFH domain"/>
    <property type="match status" value="1"/>
</dbReference>
<feature type="compositionally biased region" description="Low complexity" evidence="1">
    <location>
        <begin position="295"/>
        <end position="309"/>
    </location>
</feature>
<feature type="region of interest" description="Disordered" evidence="1">
    <location>
        <begin position="289"/>
        <end position="315"/>
    </location>
</feature>
<evidence type="ECO:0000313" key="5">
    <source>
        <dbReference type="Proteomes" id="UP000005113"/>
    </source>
</evidence>
<reference evidence="5" key="1">
    <citation type="journal article" date="2012" name="Stand. Genomic Sci.">
        <title>Permanent draft genome sequence of the gliding predator Saprospira grandis strain Sa g1 (= HR1).</title>
        <authorList>
            <person name="Mavromatis K."/>
            <person name="Chertkov O."/>
            <person name="Lapidus A."/>
            <person name="Nolan M."/>
            <person name="Lucas S."/>
            <person name="Tice H."/>
            <person name="Del Rio T.G."/>
            <person name="Cheng J.F."/>
            <person name="Han C."/>
            <person name="Tapia R."/>
            <person name="Bruce D."/>
            <person name="Goodwin L.A."/>
            <person name="Pitluck S."/>
            <person name="Huntemann M."/>
            <person name="Liolios K."/>
            <person name="Pagani I."/>
            <person name="Ivanova N."/>
            <person name="Mikhailova N."/>
            <person name="Pati A."/>
            <person name="Chen A."/>
            <person name="Palaniappan K."/>
            <person name="Land M."/>
            <person name="Brambilla E.M."/>
            <person name="Rohde M."/>
            <person name="Spring S."/>
            <person name="Goker M."/>
            <person name="Detter J.C."/>
            <person name="Bristow J."/>
            <person name="Eisen J.A."/>
            <person name="Markowitz V."/>
            <person name="Hugenholtz P."/>
            <person name="Kyrpides N.C."/>
            <person name="Klenk H.P."/>
            <person name="Woyke T."/>
        </authorList>
    </citation>
    <scope>NUCLEOTIDE SEQUENCE [LARGE SCALE GENOMIC DNA]</scope>
    <source>
        <strain evidence="5">DSM 2844</strain>
    </source>
</reference>
<evidence type="ECO:0000259" key="3">
    <source>
        <dbReference type="Pfam" id="PF13421"/>
    </source>
</evidence>
<dbReference type="EMBL" id="JH719942">
    <property type="protein sequence ID" value="EJF54219.1"/>
    <property type="molecule type" value="Genomic_DNA"/>
</dbReference>
<dbReference type="PANTHER" id="PTHR37826:SF2">
    <property type="entry name" value="ZINC-RIBBON DOMAIN-CONTAINING PROTEIN"/>
    <property type="match status" value="1"/>
</dbReference>
<dbReference type="PANTHER" id="PTHR37826">
    <property type="entry name" value="FLOTILLIN BAND_7_5 DOMAIN PROTEIN"/>
    <property type="match status" value="1"/>
</dbReference>
<feature type="domain" description="SHOCT" evidence="2">
    <location>
        <begin position="324"/>
        <end position="349"/>
    </location>
</feature>